<keyword evidence="8" id="KW-1185">Reference proteome</keyword>
<comment type="caution">
    <text evidence="7">The sequence shown here is derived from an EMBL/GenBank/DDBJ whole genome shotgun (WGS) entry which is preliminary data.</text>
</comment>
<dbReference type="SUPFAM" id="SSF52980">
    <property type="entry name" value="Restriction endonuclease-like"/>
    <property type="match status" value="1"/>
</dbReference>
<keyword evidence="1 6" id="KW-0540">Nuclease</keyword>
<dbReference type="RefSeq" id="WP_084062734.1">
    <property type="nucleotide sequence ID" value="NZ_AVCH01000150.1"/>
</dbReference>
<comment type="function">
    <text evidence="6">May nick specific sequences that contain T:G mispairs resulting from m5C-deamination.</text>
</comment>
<evidence type="ECO:0000313" key="7">
    <source>
        <dbReference type="EMBL" id="KFN48483.1"/>
    </source>
</evidence>
<keyword evidence="3 6" id="KW-0227">DNA damage</keyword>
<evidence type="ECO:0000256" key="6">
    <source>
        <dbReference type="PIRNR" id="PIRNR018267"/>
    </source>
</evidence>
<gene>
    <name evidence="7" type="ORF">N790_01405</name>
</gene>
<protein>
    <recommendedName>
        <fullName evidence="6">Very short patch repair endonuclease</fullName>
        <ecNumber evidence="6">3.1.-.-</ecNumber>
    </recommendedName>
</protein>
<dbReference type="InterPro" id="IPR011335">
    <property type="entry name" value="Restrct_endonuc-II-like"/>
</dbReference>
<dbReference type="PIRSF" id="PIRSF018267">
    <property type="entry name" value="VSR_endonuc"/>
    <property type="match status" value="1"/>
</dbReference>
<dbReference type="EMBL" id="AVCH01000150">
    <property type="protein sequence ID" value="KFN48483.1"/>
    <property type="molecule type" value="Genomic_DNA"/>
</dbReference>
<dbReference type="Pfam" id="PF03852">
    <property type="entry name" value="Vsr"/>
    <property type="match status" value="1"/>
</dbReference>
<evidence type="ECO:0000256" key="2">
    <source>
        <dbReference type="ARBA" id="ARBA00022759"/>
    </source>
</evidence>
<dbReference type="GO" id="GO:0004519">
    <property type="term" value="F:endonuclease activity"/>
    <property type="evidence" value="ECO:0007669"/>
    <property type="project" value="UniProtKB-KW"/>
</dbReference>
<dbReference type="NCBIfam" id="TIGR00632">
    <property type="entry name" value="vsr"/>
    <property type="match status" value="1"/>
</dbReference>
<dbReference type="InterPro" id="IPR004603">
    <property type="entry name" value="DNA_mismatch_endonuc_vsr"/>
</dbReference>
<reference evidence="7 8" key="1">
    <citation type="submission" date="2013-09" db="EMBL/GenBank/DDBJ databases">
        <title>Genome sequencing of Arenimonas malthae.</title>
        <authorList>
            <person name="Chen F."/>
            <person name="Wang G."/>
        </authorList>
    </citation>
    <scope>NUCLEOTIDE SEQUENCE [LARGE SCALE GENOMIC DNA]</scope>
    <source>
        <strain evidence="7 8">CC-JY-1</strain>
    </source>
</reference>
<proteinExistence type="inferred from homology"/>
<keyword evidence="2 6" id="KW-0255">Endonuclease</keyword>
<dbReference type="OrthoDB" id="9801520at2"/>
<evidence type="ECO:0000256" key="4">
    <source>
        <dbReference type="ARBA" id="ARBA00022801"/>
    </source>
</evidence>
<evidence type="ECO:0000256" key="3">
    <source>
        <dbReference type="ARBA" id="ARBA00022763"/>
    </source>
</evidence>
<dbReference type="EC" id="3.1.-.-" evidence="6"/>
<name>A0A091B790_9GAMM</name>
<dbReference type="AlphaFoldDB" id="A0A091B790"/>
<dbReference type="CDD" id="cd00221">
    <property type="entry name" value="Vsr"/>
    <property type="match status" value="1"/>
</dbReference>
<evidence type="ECO:0000313" key="8">
    <source>
        <dbReference type="Proteomes" id="UP000029392"/>
    </source>
</evidence>
<comment type="similarity">
    <text evidence="6">Belongs to the vsr family.</text>
</comment>
<sequence length="156" mass="17982">MAEKIAQETRSRMMAGIRGENTKPELIVRSRLHADGLRFRLHDRELPGKPDLVLRRWNALVFVHGCFWHGHGGCKYFRLPRTRPEFWRQKIEGNKARDLRTLDAVARIGWRVAIVWECAIRDDCQQSLSKLVSFVRSESPHVEIGSPEGAISVPDE</sequence>
<keyword evidence="5 6" id="KW-0234">DNA repair</keyword>
<dbReference type="Proteomes" id="UP000029392">
    <property type="component" value="Unassembled WGS sequence"/>
</dbReference>
<evidence type="ECO:0000256" key="5">
    <source>
        <dbReference type="ARBA" id="ARBA00023204"/>
    </source>
</evidence>
<organism evidence="7 8">
    <name type="scientific">Arenimonas malthae CC-JY-1</name>
    <dbReference type="NCBI Taxonomy" id="1384054"/>
    <lineage>
        <taxon>Bacteria</taxon>
        <taxon>Pseudomonadati</taxon>
        <taxon>Pseudomonadota</taxon>
        <taxon>Gammaproteobacteria</taxon>
        <taxon>Lysobacterales</taxon>
        <taxon>Lysobacteraceae</taxon>
        <taxon>Arenimonas</taxon>
    </lineage>
</organism>
<dbReference type="GO" id="GO:0016787">
    <property type="term" value="F:hydrolase activity"/>
    <property type="evidence" value="ECO:0007669"/>
    <property type="project" value="UniProtKB-KW"/>
</dbReference>
<evidence type="ECO:0000256" key="1">
    <source>
        <dbReference type="ARBA" id="ARBA00022722"/>
    </source>
</evidence>
<keyword evidence="4 6" id="KW-0378">Hydrolase</keyword>
<dbReference type="GO" id="GO:0006298">
    <property type="term" value="P:mismatch repair"/>
    <property type="evidence" value="ECO:0007669"/>
    <property type="project" value="UniProtKB-UniRule"/>
</dbReference>
<dbReference type="Gene3D" id="3.40.960.10">
    <property type="entry name" value="VSR Endonuclease"/>
    <property type="match status" value="1"/>
</dbReference>
<accession>A0A091B790</accession>
<dbReference type="eggNOG" id="COG3727">
    <property type="taxonomic scope" value="Bacteria"/>
</dbReference>